<keyword evidence="2" id="KW-1185">Reference proteome</keyword>
<name>A0A927R674_9BACL</name>
<organism evidence="1 2">
    <name type="scientific">Sporosarcina limicola</name>
    <dbReference type="NCBI Taxonomy" id="34101"/>
    <lineage>
        <taxon>Bacteria</taxon>
        <taxon>Bacillati</taxon>
        <taxon>Bacillota</taxon>
        <taxon>Bacilli</taxon>
        <taxon>Bacillales</taxon>
        <taxon>Caryophanaceae</taxon>
        <taxon>Sporosarcina</taxon>
    </lineage>
</organism>
<dbReference type="AlphaFoldDB" id="A0A927R674"/>
<protein>
    <submittedName>
        <fullName evidence="1">Uncharacterized protein</fullName>
    </submittedName>
</protein>
<dbReference type="EMBL" id="JADBEL010000040">
    <property type="protein sequence ID" value="MBE1556878.1"/>
    <property type="molecule type" value="Genomic_DNA"/>
</dbReference>
<dbReference type="RefSeq" id="WP_192600483.1">
    <property type="nucleotide sequence ID" value="NZ_JADBEL010000040.1"/>
</dbReference>
<reference evidence="1" key="1">
    <citation type="submission" date="2020-10" db="EMBL/GenBank/DDBJ databases">
        <title>Genomic Encyclopedia of Type Strains, Phase IV (KMG-IV): sequencing the most valuable type-strain genomes for metagenomic binning, comparative biology and taxonomic classification.</title>
        <authorList>
            <person name="Goeker M."/>
        </authorList>
    </citation>
    <scope>NUCLEOTIDE SEQUENCE</scope>
    <source>
        <strain evidence="1">DSM 13886</strain>
    </source>
</reference>
<accession>A0A927R674</accession>
<proteinExistence type="predicted"/>
<comment type="caution">
    <text evidence="1">The sequence shown here is derived from an EMBL/GenBank/DDBJ whole genome shotgun (WGS) entry which is preliminary data.</text>
</comment>
<gene>
    <name evidence="1" type="ORF">H4683_004004</name>
</gene>
<dbReference type="Proteomes" id="UP000658225">
    <property type="component" value="Unassembled WGS sequence"/>
</dbReference>
<evidence type="ECO:0000313" key="1">
    <source>
        <dbReference type="EMBL" id="MBE1556878.1"/>
    </source>
</evidence>
<sequence>MEVKLEIQLPISGTNSSISYYDSMINDINFFFFIIDTVLIVDYIPYHAKKSLELIDGMITEEEIEKNPVDLMNNTPGKNIKQLRKHSQEFIEMIFSRLIDNFQIYIVSLVRETLRVKPEILHNNQPTISIAQLLKGESLDTLILEVIESKISTLANKGFGNIEEWCITNGIPLTVKDDYRKLVVEFIAIRNIIIHNRCIVDEKYIRATPDCDFRLGSLRKLTVDDLYKAINILNEIVIQTDTHAVSKYHLEINTIDEKSYSTFL</sequence>
<evidence type="ECO:0000313" key="2">
    <source>
        <dbReference type="Proteomes" id="UP000658225"/>
    </source>
</evidence>